<reference evidence="1" key="1">
    <citation type="thesis" date="2020" institute="ProQuest LLC" country="789 East Eisenhower Parkway, Ann Arbor, MI, USA">
        <title>Comparative Genomics and Chromosome Evolution.</title>
        <authorList>
            <person name="Mudd A.B."/>
        </authorList>
    </citation>
    <scope>NUCLEOTIDE SEQUENCE</scope>
    <source>
        <strain evidence="1">HN-11 Male</strain>
        <tissue evidence="1">Kidney and liver</tissue>
    </source>
</reference>
<accession>A0A8J6EBQ2</accession>
<comment type="caution">
    <text evidence="1">The sequence shown here is derived from an EMBL/GenBank/DDBJ whole genome shotgun (WGS) entry which is preliminary data.</text>
</comment>
<dbReference type="EMBL" id="WNTK01047659">
    <property type="protein sequence ID" value="KAG9460676.1"/>
    <property type="molecule type" value="Genomic_DNA"/>
</dbReference>
<evidence type="ECO:0000313" key="1">
    <source>
        <dbReference type="EMBL" id="KAG9460676.1"/>
    </source>
</evidence>
<proteinExistence type="predicted"/>
<name>A0A8J6EBQ2_ELECQ</name>
<organism evidence="1 2">
    <name type="scientific">Eleutherodactylus coqui</name>
    <name type="common">Puerto Rican coqui</name>
    <dbReference type="NCBI Taxonomy" id="57060"/>
    <lineage>
        <taxon>Eukaryota</taxon>
        <taxon>Metazoa</taxon>
        <taxon>Chordata</taxon>
        <taxon>Craniata</taxon>
        <taxon>Vertebrata</taxon>
        <taxon>Euteleostomi</taxon>
        <taxon>Amphibia</taxon>
        <taxon>Batrachia</taxon>
        <taxon>Anura</taxon>
        <taxon>Neobatrachia</taxon>
        <taxon>Hyloidea</taxon>
        <taxon>Eleutherodactylidae</taxon>
        <taxon>Eleutherodactylinae</taxon>
        <taxon>Eleutherodactylus</taxon>
        <taxon>Eleutherodactylus</taxon>
    </lineage>
</organism>
<protein>
    <submittedName>
        <fullName evidence="1">Uncharacterized protein</fullName>
    </submittedName>
</protein>
<dbReference type="AlphaFoldDB" id="A0A8J6EBQ2"/>
<gene>
    <name evidence="1" type="ORF">GDO78_020234</name>
</gene>
<keyword evidence="2" id="KW-1185">Reference proteome</keyword>
<sequence>MASIEVNGDRLIRNLSVMTLRNGHGFRVVASQCRGERRSLKKNKSCTAHVGQLAVRTSRSTNEGKRQVRAKAAAGRAGFHMWHLTRPHAGGLWALE</sequence>
<evidence type="ECO:0000313" key="2">
    <source>
        <dbReference type="Proteomes" id="UP000770717"/>
    </source>
</evidence>
<dbReference type="Proteomes" id="UP000770717">
    <property type="component" value="Unassembled WGS sequence"/>
</dbReference>